<dbReference type="Gene3D" id="3.40.50.2300">
    <property type="match status" value="1"/>
</dbReference>
<evidence type="ECO:0000259" key="8">
    <source>
        <dbReference type="PROSITE" id="PS50046"/>
    </source>
</evidence>
<evidence type="ECO:0000259" key="12">
    <source>
        <dbReference type="PROSITE" id="PS50113"/>
    </source>
</evidence>
<dbReference type="SUPFAM" id="SSF55874">
    <property type="entry name" value="ATPase domain of HSP90 chaperone/DNA topoisomerase II/histidine kinase"/>
    <property type="match status" value="1"/>
</dbReference>
<dbReference type="InterPro" id="IPR000014">
    <property type="entry name" value="PAS"/>
</dbReference>
<dbReference type="InterPro" id="IPR011006">
    <property type="entry name" value="CheY-like_superfamily"/>
</dbReference>
<dbReference type="BioCyc" id="SCEL448385:SCE_RS26185-MONOMER"/>
<dbReference type="SMART" id="SM00388">
    <property type="entry name" value="HisKA"/>
    <property type="match status" value="1"/>
</dbReference>
<dbReference type="SMART" id="SM00086">
    <property type="entry name" value="PAC"/>
    <property type="match status" value="2"/>
</dbReference>
<dbReference type="SUPFAM" id="SSF52172">
    <property type="entry name" value="CheY-like"/>
    <property type="match status" value="1"/>
</dbReference>
<evidence type="ECO:0000313" key="13">
    <source>
        <dbReference type="EMBL" id="CAN95263.1"/>
    </source>
</evidence>
<evidence type="ECO:0000256" key="1">
    <source>
        <dbReference type="ARBA" id="ARBA00000085"/>
    </source>
</evidence>
<dbReference type="eggNOG" id="COG3706">
    <property type="taxonomic scope" value="Bacteria"/>
</dbReference>
<proteinExistence type="inferred from homology"/>
<feature type="modified residue" description="4-aspartylphosphate" evidence="7">
    <location>
        <position position="118"/>
    </location>
</feature>
<dbReference type="Proteomes" id="UP000002139">
    <property type="component" value="Chromosome"/>
</dbReference>
<evidence type="ECO:0000259" key="11">
    <source>
        <dbReference type="PROSITE" id="PS50112"/>
    </source>
</evidence>
<comment type="similarity">
    <text evidence="2">In the N-terminal section; belongs to the phytochrome family.</text>
</comment>
<keyword evidence="6 13" id="KW-0418">Kinase</keyword>
<dbReference type="Pfam" id="PF00072">
    <property type="entry name" value="Response_reg"/>
    <property type="match status" value="1"/>
</dbReference>
<dbReference type="InterPro" id="IPR035965">
    <property type="entry name" value="PAS-like_dom_sf"/>
</dbReference>
<feature type="domain" description="PAC" evidence="12">
    <location>
        <begin position="595"/>
        <end position="647"/>
    </location>
</feature>
<feature type="domain" description="PAS" evidence="11">
    <location>
        <begin position="210"/>
        <end position="252"/>
    </location>
</feature>
<evidence type="ECO:0000256" key="5">
    <source>
        <dbReference type="ARBA" id="ARBA00022679"/>
    </source>
</evidence>
<dbReference type="EMBL" id="AM746676">
    <property type="protein sequence ID" value="CAN95263.1"/>
    <property type="molecule type" value="Genomic_DNA"/>
</dbReference>
<reference evidence="13 14" key="1">
    <citation type="journal article" date="2007" name="Nat. Biotechnol.">
        <title>Complete genome sequence of the myxobacterium Sorangium cellulosum.</title>
        <authorList>
            <person name="Schneiker S."/>
            <person name="Perlova O."/>
            <person name="Kaiser O."/>
            <person name="Gerth K."/>
            <person name="Alici A."/>
            <person name="Altmeyer M.O."/>
            <person name="Bartels D."/>
            <person name="Bekel T."/>
            <person name="Beyer S."/>
            <person name="Bode E."/>
            <person name="Bode H.B."/>
            <person name="Bolten C.J."/>
            <person name="Choudhuri J.V."/>
            <person name="Doss S."/>
            <person name="Elnakady Y.A."/>
            <person name="Frank B."/>
            <person name="Gaigalat L."/>
            <person name="Goesmann A."/>
            <person name="Groeger C."/>
            <person name="Gross F."/>
            <person name="Jelsbak L."/>
            <person name="Jelsbak L."/>
            <person name="Kalinowski J."/>
            <person name="Kegler C."/>
            <person name="Knauber T."/>
            <person name="Konietzny S."/>
            <person name="Kopp M."/>
            <person name="Krause L."/>
            <person name="Krug D."/>
            <person name="Linke B."/>
            <person name="Mahmud T."/>
            <person name="Martinez-Arias R."/>
            <person name="McHardy A.C."/>
            <person name="Merai M."/>
            <person name="Meyer F."/>
            <person name="Mormann S."/>
            <person name="Munoz-Dorado J."/>
            <person name="Perez J."/>
            <person name="Pradella S."/>
            <person name="Rachid S."/>
            <person name="Raddatz G."/>
            <person name="Rosenau F."/>
            <person name="Rueckert C."/>
            <person name="Sasse F."/>
            <person name="Scharfe M."/>
            <person name="Schuster S.C."/>
            <person name="Suen G."/>
            <person name="Treuner-Lange A."/>
            <person name="Velicer G.J."/>
            <person name="Vorholter F.-J."/>
            <person name="Weissman K.J."/>
            <person name="Welch R.D."/>
            <person name="Wenzel S.C."/>
            <person name="Whitworth D.E."/>
            <person name="Wilhelm S."/>
            <person name="Wittmann C."/>
            <person name="Bloecker H."/>
            <person name="Puehler A."/>
            <person name="Mueller R."/>
        </authorList>
    </citation>
    <scope>NUCLEOTIDE SEQUENCE [LARGE SCALE GENOMIC DNA]</scope>
    <source>
        <strain evidence="14">So ce56</strain>
    </source>
</reference>
<dbReference type="InterPro" id="IPR029016">
    <property type="entry name" value="GAF-like_dom_sf"/>
</dbReference>
<name>A9FR81_SORC5</name>
<dbReference type="STRING" id="448385.sce5100"/>
<dbReference type="PROSITE" id="PS50046">
    <property type="entry name" value="PHYTOCHROME_2"/>
    <property type="match status" value="1"/>
</dbReference>
<dbReference type="InterPro" id="IPR016132">
    <property type="entry name" value="Phyto_chromo_attachment"/>
</dbReference>
<dbReference type="InterPro" id="IPR003018">
    <property type="entry name" value="GAF"/>
</dbReference>
<dbReference type="SMART" id="SM00387">
    <property type="entry name" value="HATPase_c"/>
    <property type="match status" value="1"/>
</dbReference>
<keyword evidence="14" id="KW-1185">Reference proteome</keyword>
<feature type="domain" description="PAS" evidence="11">
    <location>
        <begin position="522"/>
        <end position="592"/>
    </location>
</feature>
<dbReference type="CDD" id="cd00082">
    <property type="entry name" value="HisKA"/>
    <property type="match status" value="1"/>
</dbReference>
<evidence type="ECO:0000259" key="9">
    <source>
        <dbReference type="PROSITE" id="PS50109"/>
    </source>
</evidence>
<dbReference type="SUPFAM" id="SSF55785">
    <property type="entry name" value="PYP-like sensor domain (PAS domain)"/>
    <property type="match status" value="2"/>
</dbReference>
<dbReference type="NCBIfam" id="TIGR00229">
    <property type="entry name" value="sensory_box"/>
    <property type="match status" value="2"/>
</dbReference>
<dbReference type="InterPro" id="IPR005467">
    <property type="entry name" value="His_kinase_dom"/>
</dbReference>
<dbReference type="HOGENOM" id="CLU_015705_0_0_7"/>
<protein>
    <recommendedName>
        <fullName evidence="3">histidine kinase</fullName>
        <ecNumber evidence="3">2.7.13.3</ecNumber>
    </recommendedName>
</protein>
<dbReference type="GO" id="GO:0000155">
    <property type="term" value="F:phosphorelay sensor kinase activity"/>
    <property type="evidence" value="ECO:0007669"/>
    <property type="project" value="InterPro"/>
</dbReference>
<evidence type="ECO:0000256" key="2">
    <source>
        <dbReference type="ARBA" id="ARBA00006402"/>
    </source>
</evidence>
<dbReference type="Gene3D" id="1.10.287.130">
    <property type="match status" value="1"/>
</dbReference>
<dbReference type="PROSITE" id="PS50109">
    <property type="entry name" value="HIS_KIN"/>
    <property type="match status" value="1"/>
</dbReference>
<accession>A9FR81</accession>
<dbReference type="FunFam" id="3.30.450.40:FF:000035">
    <property type="entry name" value="PAS sensor protein"/>
    <property type="match status" value="1"/>
</dbReference>
<evidence type="ECO:0000256" key="6">
    <source>
        <dbReference type="ARBA" id="ARBA00022777"/>
    </source>
</evidence>
<dbReference type="PROSITE" id="PS50113">
    <property type="entry name" value="PAC"/>
    <property type="match status" value="1"/>
</dbReference>
<dbReference type="SMART" id="SM00448">
    <property type="entry name" value="REC"/>
    <property type="match status" value="1"/>
</dbReference>
<evidence type="ECO:0000256" key="4">
    <source>
        <dbReference type="ARBA" id="ARBA00022553"/>
    </source>
</evidence>
<dbReference type="CDD" id="cd00130">
    <property type="entry name" value="PAS"/>
    <property type="match status" value="2"/>
</dbReference>
<dbReference type="InterPro" id="IPR036890">
    <property type="entry name" value="HATPase_C_sf"/>
</dbReference>
<dbReference type="InterPro" id="IPR003661">
    <property type="entry name" value="HisK_dim/P_dom"/>
</dbReference>
<dbReference type="SMART" id="SM00091">
    <property type="entry name" value="PAS"/>
    <property type="match status" value="2"/>
</dbReference>
<dbReference type="PROSITE" id="PS50112">
    <property type="entry name" value="PAS"/>
    <property type="match status" value="2"/>
</dbReference>
<dbReference type="InterPro" id="IPR052162">
    <property type="entry name" value="Sensor_kinase/Photoreceptor"/>
</dbReference>
<dbReference type="Pfam" id="PF13426">
    <property type="entry name" value="PAS_9"/>
    <property type="match status" value="1"/>
</dbReference>
<evidence type="ECO:0000256" key="3">
    <source>
        <dbReference type="ARBA" id="ARBA00012438"/>
    </source>
</evidence>
<dbReference type="KEGG" id="scl:sce5100"/>
<sequence>MPRRAGDARFEQENGPRRASAAFACQKVRAPLTVFVMPDRKPGLSPLQVKSSVQPGAPLPSAPSEPVASILLVDDHRANLLALEAVLDPLRQRLVTAQSGEEALEHLNREEFALILMDVKMRGIDGFETAARVRGLDRARHTPIIFISGLPEDEDRRYRGYREGAVDYVVKPFNPDILRAKVAVFVELHRRAEQIKRQEAALRQLERQASDEVFRRIMDTSMMGLLFSDYEGRVIEANDCFLSMIGYTREDLKAGLLSWQELSPPEYEHVHHDAINELSLHGVTRQFEKEYIRKDGKRVAVLVGSARIETQRRNLTYVLDISERKRAEANVSLLAGAGEILSSSLDFRETLGQLARLVVPLLADWCAVDIQGQDGAIQRVAVQHTDPRKAELVRQIEQSYPVDPAASRGVPKVLRTGEVEWASDIPDSLLVENARDEEHLRMARELGLRSYLVVPLAARGRVLGAITLAHAESGRHYTKVDVQFAEELARRAALSVDNALLFEREVTVRKEVETLAEELKHSEAQFRLLAETMPQLVWTNRPDGHHEYFNRRWYDYTGLTAEDTGGEGWSRIIHPDEHERAIEAFREALRTGEPYESQCRLRRADGVYRWFIGRAVAARDGSGRIVRWFGTYTDIDDQKRAEEERQRLVQALERSNKELDQFAYVTSHDLKAPLRGIANLSQWIEEDLNDKMTAESRKQLDLLRGRVHRLENLIDGILSYSRAGRAREKPEAIDVGKLLREVIELLAPPPETLVEIAPDMPVLVTERAPLQQTFLNLIGNALKHAGGADPEVRISARDAGPFWEFSVSDNGAGIAPEYHDRIWGIFQTLKARDKVEGTGIGLSVVQKIVQSKGGRAWVESAVGAGATFRFTWPKIEAREPSSP</sequence>
<dbReference type="eggNOG" id="COG4251">
    <property type="taxonomic scope" value="Bacteria"/>
</dbReference>
<dbReference type="EC" id="2.7.13.3" evidence="3"/>
<dbReference type="PANTHER" id="PTHR43304:SF1">
    <property type="entry name" value="PAC DOMAIN-CONTAINING PROTEIN"/>
    <property type="match status" value="1"/>
</dbReference>
<dbReference type="SUPFAM" id="SSF55781">
    <property type="entry name" value="GAF domain-like"/>
    <property type="match status" value="1"/>
</dbReference>
<dbReference type="Pfam" id="PF00512">
    <property type="entry name" value="HisKA"/>
    <property type="match status" value="1"/>
</dbReference>
<dbReference type="Gene3D" id="3.30.450.40">
    <property type="match status" value="1"/>
</dbReference>
<dbReference type="InterPro" id="IPR003594">
    <property type="entry name" value="HATPase_dom"/>
</dbReference>
<dbReference type="InterPro" id="IPR036097">
    <property type="entry name" value="HisK_dim/P_sf"/>
</dbReference>
<dbReference type="InterPro" id="IPR001789">
    <property type="entry name" value="Sig_transdc_resp-reg_receiver"/>
</dbReference>
<feature type="domain" description="Histidine kinase" evidence="9">
    <location>
        <begin position="665"/>
        <end position="876"/>
    </location>
</feature>
<dbReference type="PANTHER" id="PTHR43304">
    <property type="entry name" value="PHYTOCHROME-LIKE PROTEIN CPH1"/>
    <property type="match status" value="1"/>
</dbReference>
<keyword evidence="4 7" id="KW-0597">Phosphoprotein</keyword>
<evidence type="ECO:0000313" key="14">
    <source>
        <dbReference type="Proteomes" id="UP000002139"/>
    </source>
</evidence>
<dbReference type="SMART" id="SM00065">
    <property type="entry name" value="GAF"/>
    <property type="match status" value="1"/>
</dbReference>
<dbReference type="InterPro" id="IPR004358">
    <property type="entry name" value="Sig_transdc_His_kin-like_C"/>
</dbReference>
<dbReference type="PRINTS" id="PR00344">
    <property type="entry name" value="BCTRLSENSOR"/>
</dbReference>
<dbReference type="Gene3D" id="3.30.565.10">
    <property type="entry name" value="Histidine kinase-like ATPase, C-terminal domain"/>
    <property type="match status" value="1"/>
</dbReference>
<dbReference type="Pfam" id="PF02518">
    <property type="entry name" value="HATPase_c"/>
    <property type="match status" value="1"/>
</dbReference>
<comment type="catalytic activity">
    <reaction evidence="1">
        <text>ATP + protein L-histidine = ADP + protein N-phospho-L-histidine.</text>
        <dbReference type="EC" id="2.7.13.3"/>
    </reaction>
</comment>
<dbReference type="InterPro" id="IPR000700">
    <property type="entry name" value="PAS-assoc_C"/>
</dbReference>
<dbReference type="InterPro" id="IPR013655">
    <property type="entry name" value="PAS_fold_3"/>
</dbReference>
<dbReference type="Pfam" id="PF01590">
    <property type="entry name" value="GAF"/>
    <property type="match status" value="1"/>
</dbReference>
<dbReference type="SUPFAM" id="SSF47384">
    <property type="entry name" value="Homodimeric domain of signal transducing histidine kinase"/>
    <property type="match status" value="1"/>
</dbReference>
<feature type="domain" description="Phytochrome chromophore attachment site" evidence="8">
    <location>
        <begin position="439"/>
        <end position="491"/>
    </location>
</feature>
<dbReference type="PROSITE" id="PS50110">
    <property type="entry name" value="RESPONSE_REGULATORY"/>
    <property type="match status" value="1"/>
</dbReference>
<evidence type="ECO:0000256" key="7">
    <source>
        <dbReference type="PROSITE-ProRule" id="PRU00169"/>
    </source>
</evidence>
<evidence type="ECO:0000259" key="10">
    <source>
        <dbReference type="PROSITE" id="PS50110"/>
    </source>
</evidence>
<dbReference type="InterPro" id="IPR001610">
    <property type="entry name" value="PAC"/>
</dbReference>
<gene>
    <name evidence="13" type="ordered locus">sce5100</name>
</gene>
<organism evidence="13 14">
    <name type="scientific">Sorangium cellulosum (strain So ce56)</name>
    <name type="common">Polyangium cellulosum (strain So ce56)</name>
    <dbReference type="NCBI Taxonomy" id="448385"/>
    <lineage>
        <taxon>Bacteria</taxon>
        <taxon>Pseudomonadati</taxon>
        <taxon>Myxococcota</taxon>
        <taxon>Polyangia</taxon>
        <taxon>Polyangiales</taxon>
        <taxon>Polyangiaceae</taxon>
        <taxon>Sorangium</taxon>
    </lineage>
</organism>
<dbReference type="FunFam" id="3.30.450.20:FF:000099">
    <property type="entry name" value="Sensory box sensor histidine kinase"/>
    <property type="match status" value="1"/>
</dbReference>
<dbReference type="Pfam" id="PF08447">
    <property type="entry name" value="PAS_3"/>
    <property type="match status" value="1"/>
</dbReference>
<keyword evidence="5 13" id="KW-0808">Transferase</keyword>
<dbReference type="AlphaFoldDB" id="A9FR81"/>
<feature type="domain" description="Response regulatory" evidence="10">
    <location>
        <begin position="69"/>
        <end position="186"/>
    </location>
</feature>
<dbReference type="Gene3D" id="3.30.450.20">
    <property type="entry name" value="PAS domain"/>
    <property type="match status" value="2"/>
</dbReference>